<evidence type="ECO:0000313" key="4">
    <source>
        <dbReference type="Proteomes" id="UP000237846"/>
    </source>
</evidence>
<proteinExistence type="predicted"/>
<protein>
    <recommendedName>
        <fullName evidence="2">DeoxyPurine in DNA protein A domain-containing protein</fullName>
    </recommendedName>
</protein>
<comment type="caution">
    <text evidence="3">The sequence shown here is derived from an EMBL/GenBank/DDBJ whole genome shotgun (WGS) entry which is preliminary data.</text>
</comment>
<name>A0A2T0PPK7_9ACTN</name>
<evidence type="ECO:0000259" key="2">
    <source>
        <dbReference type="Pfam" id="PF23859"/>
    </source>
</evidence>
<gene>
    <name evidence="3" type="ORF">CLV72_1184</name>
</gene>
<dbReference type="InterPro" id="IPR055645">
    <property type="entry name" value="DpdA"/>
</dbReference>
<dbReference type="Pfam" id="PF23859">
    <property type="entry name" value="DpdA"/>
    <property type="match status" value="2"/>
</dbReference>
<dbReference type="EMBL" id="PVZC01000018">
    <property type="protein sequence ID" value="PRX90666.1"/>
    <property type="molecule type" value="Genomic_DNA"/>
</dbReference>
<feature type="domain" description="DeoxyPurine in DNA protein A" evidence="2">
    <location>
        <begin position="2"/>
        <end position="97"/>
    </location>
</feature>
<keyword evidence="4" id="KW-1185">Reference proteome</keyword>
<dbReference type="AlphaFoldDB" id="A0A2T0PPK7"/>
<dbReference type="Proteomes" id="UP000237846">
    <property type="component" value="Unassembled WGS sequence"/>
</dbReference>
<accession>A0A2T0PPK7</accession>
<organism evidence="3 4">
    <name type="scientific">Allonocardiopsis opalescens</name>
    <dbReference type="NCBI Taxonomy" id="1144618"/>
    <lineage>
        <taxon>Bacteria</taxon>
        <taxon>Bacillati</taxon>
        <taxon>Actinomycetota</taxon>
        <taxon>Actinomycetes</taxon>
        <taxon>Streptosporangiales</taxon>
        <taxon>Allonocardiopsis</taxon>
    </lineage>
</organism>
<sequence length="298" mass="33284">MTFTFYLGAHHPNWLGDDRFADVPLCVSRARLVGRKTFPRAKGRWLFDSGGFSEIKQHGRWRVTATHYVAEIRRIIDGVGMPDFVAPMDWMCEEEVIQGRRDVEPGPKWYHGTREARGIPEGEPDESLDAATFKHQTWTVENFVLVRALAPELPVFPVLQGSDVPTYRRCADMYAAAGVDLGAEPLVGLGSVCRLQSTTKIVAIVTEFASRGWNLHGFGVKTKGLAQIGGLLRSADSMAWSRAAMKLPPLPGHEVRHKNCANCPEFALMWRDRLLGELAKLRPTTESPWYQPSLDEAA</sequence>
<evidence type="ECO:0000256" key="1">
    <source>
        <dbReference type="SAM" id="MobiDB-lite"/>
    </source>
</evidence>
<dbReference type="RefSeq" id="WP_211303193.1">
    <property type="nucleotide sequence ID" value="NZ_PVZC01000018.1"/>
</dbReference>
<evidence type="ECO:0000313" key="3">
    <source>
        <dbReference type="EMBL" id="PRX90666.1"/>
    </source>
</evidence>
<reference evidence="3 4" key="1">
    <citation type="submission" date="2018-03" db="EMBL/GenBank/DDBJ databases">
        <title>Genomic Encyclopedia of Archaeal and Bacterial Type Strains, Phase II (KMG-II): from individual species to whole genera.</title>
        <authorList>
            <person name="Goeker M."/>
        </authorList>
    </citation>
    <scope>NUCLEOTIDE SEQUENCE [LARGE SCALE GENOMIC DNA]</scope>
    <source>
        <strain evidence="3 4">DSM 45601</strain>
    </source>
</reference>
<feature type="region of interest" description="Disordered" evidence="1">
    <location>
        <begin position="103"/>
        <end position="123"/>
    </location>
</feature>
<feature type="domain" description="DeoxyPurine in DNA protein A" evidence="2">
    <location>
        <begin position="133"/>
        <end position="289"/>
    </location>
</feature>